<evidence type="ECO:0000256" key="1">
    <source>
        <dbReference type="SAM" id="MobiDB-lite"/>
    </source>
</evidence>
<reference evidence="2" key="1">
    <citation type="submission" date="2020-11" db="EMBL/GenBank/DDBJ databases">
        <authorList>
            <person name="Tran Van P."/>
        </authorList>
    </citation>
    <scope>NUCLEOTIDE SEQUENCE</scope>
</reference>
<feature type="region of interest" description="Disordered" evidence="1">
    <location>
        <begin position="1"/>
        <end position="32"/>
    </location>
</feature>
<organism evidence="2">
    <name type="scientific">Timema genevievae</name>
    <name type="common">Walking stick</name>
    <dbReference type="NCBI Taxonomy" id="629358"/>
    <lineage>
        <taxon>Eukaryota</taxon>
        <taxon>Metazoa</taxon>
        <taxon>Ecdysozoa</taxon>
        <taxon>Arthropoda</taxon>
        <taxon>Hexapoda</taxon>
        <taxon>Insecta</taxon>
        <taxon>Pterygota</taxon>
        <taxon>Neoptera</taxon>
        <taxon>Polyneoptera</taxon>
        <taxon>Phasmatodea</taxon>
        <taxon>Timematodea</taxon>
        <taxon>Timematoidea</taxon>
        <taxon>Timematidae</taxon>
        <taxon>Timema</taxon>
    </lineage>
</organism>
<evidence type="ECO:0000313" key="2">
    <source>
        <dbReference type="EMBL" id="CAD7604166.1"/>
    </source>
</evidence>
<protein>
    <submittedName>
        <fullName evidence="2">Uncharacterized protein</fullName>
    </submittedName>
</protein>
<dbReference type="EMBL" id="OE843883">
    <property type="protein sequence ID" value="CAD7604166.1"/>
    <property type="molecule type" value="Genomic_DNA"/>
</dbReference>
<name>A0A7R9K5D4_TIMGE</name>
<dbReference type="AlphaFoldDB" id="A0A7R9K5D4"/>
<proteinExistence type="predicted"/>
<accession>A0A7R9K5D4</accession>
<gene>
    <name evidence="2" type="ORF">TGEB3V08_LOCUS9049</name>
</gene>
<sequence>MSVSSLIVSSEDHLPPNQEGQPPSGQGHYTRDQPRALMLEKIYCGEQQGCIFVILTSKLCQRRERKILRAHLNAVARKVGRVQRIIMVNQAGGRKEDSASYCSVNRLRDRKEGSASYRSELGRRQE</sequence>